<name>A0A6J5BNU8_9BURK</name>
<keyword evidence="2" id="KW-1185">Reference proteome</keyword>
<evidence type="ECO:0000313" key="1">
    <source>
        <dbReference type="EMBL" id="CAB3709080.1"/>
    </source>
</evidence>
<proteinExistence type="predicted"/>
<protein>
    <submittedName>
        <fullName evidence="1">Uncharacterized protein</fullName>
    </submittedName>
</protein>
<reference evidence="1 2" key="1">
    <citation type="submission" date="2020-04" db="EMBL/GenBank/DDBJ databases">
        <authorList>
            <person name="De Canck E."/>
        </authorList>
    </citation>
    <scope>NUCLEOTIDE SEQUENCE [LARGE SCALE GENOMIC DNA]</scope>
    <source>
        <strain evidence="1 2">LMG 24238</strain>
    </source>
</reference>
<accession>A0A6J5BNU8</accession>
<dbReference type="Proteomes" id="UP000494255">
    <property type="component" value="Unassembled WGS sequence"/>
</dbReference>
<gene>
    <name evidence="1" type="ORF">LMG24238_04076</name>
</gene>
<organism evidence="1 2">
    <name type="scientific">Paraburkholderia sediminicola</name>
    <dbReference type="NCBI Taxonomy" id="458836"/>
    <lineage>
        <taxon>Bacteria</taxon>
        <taxon>Pseudomonadati</taxon>
        <taxon>Pseudomonadota</taxon>
        <taxon>Betaproteobacteria</taxon>
        <taxon>Burkholderiales</taxon>
        <taxon>Burkholderiaceae</taxon>
        <taxon>Paraburkholderia</taxon>
    </lineage>
</organism>
<sequence>MTLRWSVVLCSEAVAPRVGNCIGAPWRVNRGGRIEMAKKNAAEAALKIWRHPSMKESLLARQSITELTQEIHCKKRN</sequence>
<dbReference type="AlphaFoldDB" id="A0A6J5BNU8"/>
<evidence type="ECO:0000313" key="2">
    <source>
        <dbReference type="Proteomes" id="UP000494255"/>
    </source>
</evidence>
<dbReference type="EMBL" id="CADIKC010000005">
    <property type="protein sequence ID" value="CAB3709080.1"/>
    <property type="molecule type" value="Genomic_DNA"/>
</dbReference>